<dbReference type="Pfam" id="PF08148">
    <property type="entry name" value="DSHCT"/>
    <property type="match status" value="1"/>
</dbReference>
<name>A0A8T0X7Q0_PANVG</name>
<feature type="domain" description="ATP-dependent RNA helicase Ski2/MTR4 C-terminal" evidence="1">
    <location>
        <begin position="1"/>
        <end position="144"/>
    </location>
</feature>
<dbReference type="Gene3D" id="1.10.3380.30">
    <property type="match status" value="1"/>
</dbReference>
<comment type="caution">
    <text evidence="2">The sequence shown here is derived from an EMBL/GenBank/DDBJ whole genome shotgun (WGS) entry which is preliminary data.</text>
</comment>
<dbReference type="SMART" id="SM01142">
    <property type="entry name" value="DSHCT"/>
    <property type="match status" value="1"/>
</dbReference>
<gene>
    <name evidence="2" type="ORF">PVAP13_1NG411938</name>
</gene>
<evidence type="ECO:0000313" key="3">
    <source>
        <dbReference type="Proteomes" id="UP000823388"/>
    </source>
</evidence>
<dbReference type="Proteomes" id="UP000823388">
    <property type="component" value="Chromosome 1N"/>
</dbReference>
<evidence type="ECO:0000313" key="2">
    <source>
        <dbReference type="EMBL" id="KAG2653896.1"/>
    </source>
</evidence>
<dbReference type="InterPro" id="IPR012961">
    <property type="entry name" value="Ski2/MTR4_C"/>
</dbReference>
<keyword evidence="3" id="KW-1185">Reference proteome</keyword>
<protein>
    <recommendedName>
        <fullName evidence="1">ATP-dependent RNA helicase Ski2/MTR4 C-terminal domain-containing protein</fullName>
    </recommendedName>
</protein>
<accession>A0A8T0X7Q0</accession>
<evidence type="ECO:0000259" key="1">
    <source>
        <dbReference type="SMART" id="SM01142"/>
    </source>
</evidence>
<reference evidence="2" key="1">
    <citation type="submission" date="2020-05" db="EMBL/GenBank/DDBJ databases">
        <title>WGS assembly of Panicum virgatum.</title>
        <authorList>
            <person name="Lovell J.T."/>
            <person name="Jenkins J."/>
            <person name="Shu S."/>
            <person name="Juenger T.E."/>
            <person name="Schmutz J."/>
        </authorList>
    </citation>
    <scope>NUCLEOTIDE SEQUENCE</scope>
    <source>
        <strain evidence="2">AP13</strain>
    </source>
</reference>
<dbReference type="AlphaFoldDB" id="A0A8T0X7Q0"/>
<sequence>MVLRNKVLLDLKPSQLAAVCGSLVSEGIKLRPWKNSSYVYEPSSVVTGVISYLEEQRNSLIDLQERHNVKIPCEIDAQFAGMVEAWASGLTWREIMMDSAMDDGDLARLLRRTIDLLAQIPKLPDIDPVLQKKMHKLLAASWTEYPLASLPVEGLKHVSTTNAEFPSLPANSTFVIGRKFFVVL</sequence>
<proteinExistence type="predicted"/>
<dbReference type="EMBL" id="CM029038">
    <property type="protein sequence ID" value="KAG2653896.1"/>
    <property type="molecule type" value="Genomic_DNA"/>
</dbReference>
<dbReference type="OrthoDB" id="64767at2759"/>
<organism evidence="2 3">
    <name type="scientific">Panicum virgatum</name>
    <name type="common">Blackwell switchgrass</name>
    <dbReference type="NCBI Taxonomy" id="38727"/>
    <lineage>
        <taxon>Eukaryota</taxon>
        <taxon>Viridiplantae</taxon>
        <taxon>Streptophyta</taxon>
        <taxon>Embryophyta</taxon>
        <taxon>Tracheophyta</taxon>
        <taxon>Spermatophyta</taxon>
        <taxon>Magnoliopsida</taxon>
        <taxon>Liliopsida</taxon>
        <taxon>Poales</taxon>
        <taxon>Poaceae</taxon>
        <taxon>PACMAD clade</taxon>
        <taxon>Panicoideae</taxon>
        <taxon>Panicodae</taxon>
        <taxon>Paniceae</taxon>
        <taxon>Panicinae</taxon>
        <taxon>Panicum</taxon>
        <taxon>Panicum sect. Hiantes</taxon>
    </lineage>
</organism>